<dbReference type="PANTHER" id="PTHR22883:SF316">
    <property type="entry name" value="PROTEIN S-ACYLTRANSFERASE 21"/>
    <property type="match status" value="1"/>
</dbReference>
<dbReference type="GO" id="GO:0006612">
    <property type="term" value="P:protein targeting to membrane"/>
    <property type="evidence" value="ECO:0007669"/>
    <property type="project" value="TreeGrafter"/>
</dbReference>
<feature type="transmembrane region" description="Helical" evidence="8">
    <location>
        <begin position="185"/>
        <end position="210"/>
    </location>
</feature>
<dbReference type="PROSITE" id="PS50216">
    <property type="entry name" value="DHHC"/>
    <property type="match status" value="1"/>
</dbReference>
<keyword evidence="3 8" id="KW-0808">Transferase</keyword>
<dbReference type="InterPro" id="IPR001594">
    <property type="entry name" value="Palmitoyltrfase_DHHC"/>
</dbReference>
<comment type="catalytic activity">
    <reaction evidence="8">
        <text>L-cysteinyl-[protein] + hexadecanoyl-CoA = S-hexadecanoyl-L-cysteinyl-[protein] + CoA</text>
        <dbReference type="Rhea" id="RHEA:36683"/>
        <dbReference type="Rhea" id="RHEA-COMP:10131"/>
        <dbReference type="Rhea" id="RHEA-COMP:11032"/>
        <dbReference type="ChEBI" id="CHEBI:29950"/>
        <dbReference type="ChEBI" id="CHEBI:57287"/>
        <dbReference type="ChEBI" id="CHEBI:57379"/>
        <dbReference type="ChEBI" id="CHEBI:74151"/>
        <dbReference type="EC" id="2.3.1.225"/>
    </reaction>
</comment>
<comment type="domain">
    <text evidence="8">The DHHC domain is required for palmitoyltransferase activity.</text>
</comment>
<dbReference type="OrthoDB" id="9909019at2759"/>
<comment type="similarity">
    <text evidence="2 8">Belongs to the DHHC palmitoyltransferase family.</text>
</comment>
<proteinExistence type="inferred from homology"/>
<protein>
    <recommendedName>
        <fullName evidence="8">S-acyltransferase</fullName>
        <ecNumber evidence="8">2.3.1.225</ecNumber>
    </recommendedName>
    <alternativeName>
        <fullName evidence="8">Palmitoyltransferase</fullName>
    </alternativeName>
</protein>
<keyword evidence="6 8" id="KW-0472">Membrane</keyword>
<feature type="transmembrane region" description="Helical" evidence="8">
    <location>
        <begin position="137"/>
        <end position="164"/>
    </location>
</feature>
<dbReference type="GO" id="GO:0005794">
    <property type="term" value="C:Golgi apparatus"/>
    <property type="evidence" value="ECO:0007669"/>
    <property type="project" value="TreeGrafter"/>
</dbReference>
<evidence type="ECO:0000256" key="5">
    <source>
        <dbReference type="ARBA" id="ARBA00022989"/>
    </source>
</evidence>
<name>A0A2H9ZXT9_9ASPA</name>
<keyword evidence="4 8" id="KW-0812">Transmembrane</keyword>
<evidence type="ECO:0000256" key="2">
    <source>
        <dbReference type="ARBA" id="ARBA00008574"/>
    </source>
</evidence>
<dbReference type="GO" id="GO:0016491">
    <property type="term" value="F:oxidoreductase activity"/>
    <property type="evidence" value="ECO:0007669"/>
    <property type="project" value="UniProtKB-KW"/>
</dbReference>
<dbReference type="PANTHER" id="PTHR22883">
    <property type="entry name" value="ZINC FINGER DHHC DOMAIN CONTAINING PROTEIN"/>
    <property type="match status" value="1"/>
</dbReference>
<dbReference type="Pfam" id="PF01529">
    <property type="entry name" value="DHHC"/>
    <property type="match status" value="1"/>
</dbReference>
<dbReference type="STRING" id="1088818.A0A2H9ZXT9"/>
<evidence type="ECO:0000256" key="3">
    <source>
        <dbReference type="ARBA" id="ARBA00022679"/>
    </source>
</evidence>
<evidence type="ECO:0000313" key="11">
    <source>
        <dbReference type="EMBL" id="PKA48125.1"/>
    </source>
</evidence>
<dbReference type="GO" id="GO:0005783">
    <property type="term" value="C:endoplasmic reticulum"/>
    <property type="evidence" value="ECO:0007669"/>
    <property type="project" value="TreeGrafter"/>
</dbReference>
<organism evidence="11 12">
    <name type="scientific">Apostasia shenzhenica</name>
    <dbReference type="NCBI Taxonomy" id="1088818"/>
    <lineage>
        <taxon>Eukaryota</taxon>
        <taxon>Viridiplantae</taxon>
        <taxon>Streptophyta</taxon>
        <taxon>Embryophyta</taxon>
        <taxon>Tracheophyta</taxon>
        <taxon>Spermatophyta</taxon>
        <taxon>Magnoliopsida</taxon>
        <taxon>Liliopsida</taxon>
        <taxon>Asparagales</taxon>
        <taxon>Orchidaceae</taxon>
        <taxon>Apostasioideae</taxon>
        <taxon>Apostasia</taxon>
    </lineage>
</organism>
<sequence length="329" mass="36235">MICILYVRCATIDPSDSGILMTIGGPSAYKSQSIDSSEEPSKLPLNNVGKKVNQQAKIYSTIACCLCSLMIKEDGLKFGANAELQSNNNEGLFCTLCNAEVGKLSKHCRCCDKCVDGFDHHCRWVNNCIGRKNYVTFLSLMATSLVWLGLEFGVGIAVFVRCFVDKKAIQKEVMDRLGDDFSRAILFVIVGICTALSLFALVPLAELLFFHMILIRKGMTTYDYMLAVRTQNEPPPRATDDEPQSLSSSPVSSAATAVSGRSLGLQYRGAWCTPPRILANYPFHTWNKNVSLRLSILMLLAIQIQVKDLQGCQFALVPGSLPILTQMKP</sequence>
<evidence type="ECO:0000313" key="12">
    <source>
        <dbReference type="Proteomes" id="UP000236161"/>
    </source>
</evidence>
<dbReference type="EMBL" id="KZ452995">
    <property type="protein sequence ID" value="PKA48125.1"/>
    <property type="molecule type" value="Genomic_DNA"/>
</dbReference>
<evidence type="ECO:0000256" key="7">
    <source>
        <dbReference type="ARBA" id="ARBA00023315"/>
    </source>
</evidence>
<reference evidence="11 12" key="1">
    <citation type="journal article" date="2017" name="Nature">
        <title>The Apostasia genome and the evolution of orchids.</title>
        <authorList>
            <person name="Zhang G.Q."/>
            <person name="Liu K.W."/>
            <person name="Li Z."/>
            <person name="Lohaus R."/>
            <person name="Hsiao Y.Y."/>
            <person name="Niu S.C."/>
            <person name="Wang J.Y."/>
            <person name="Lin Y.C."/>
            <person name="Xu Q."/>
            <person name="Chen L.J."/>
            <person name="Yoshida K."/>
            <person name="Fujiwara S."/>
            <person name="Wang Z.W."/>
            <person name="Zhang Y.Q."/>
            <person name="Mitsuda N."/>
            <person name="Wang M."/>
            <person name="Liu G.H."/>
            <person name="Pecoraro L."/>
            <person name="Huang H.X."/>
            <person name="Xiao X.J."/>
            <person name="Lin M."/>
            <person name="Wu X.Y."/>
            <person name="Wu W.L."/>
            <person name="Chen Y.Y."/>
            <person name="Chang S.B."/>
            <person name="Sakamoto S."/>
            <person name="Ohme-Takagi M."/>
            <person name="Yagi M."/>
            <person name="Zeng S.J."/>
            <person name="Shen C.Y."/>
            <person name="Yeh C.M."/>
            <person name="Luo Y.B."/>
            <person name="Tsai W.C."/>
            <person name="Van de Peer Y."/>
            <person name="Liu Z.J."/>
        </authorList>
    </citation>
    <scope>NUCLEOTIDE SEQUENCE [LARGE SCALE GENOMIC DNA]</scope>
    <source>
        <strain evidence="12">cv. Shenzhen</strain>
        <tissue evidence="11">Stem</tissue>
    </source>
</reference>
<keyword evidence="12" id="KW-1185">Reference proteome</keyword>
<comment type="subcellular location">
    <subcellularLocation>
        <location evidence="1">Membrane</location>
        <topology evidence="1">Multi-pass membrane protein</topology>
    </subcellularLocation>
</comment>
<dbReference type="InterPro" id="IPR039859">
    <property type="entry name" value="PFA4/ZDH16/20/ERF2-like"/>
</dbReference>
<evidence type="ECO:0000256" key="1">
    <source>
        <dbReference type="ARBA" id="ARBA00004141"/>
    </source>
</evidence>
<keyword evidence="7 8" id="KW-0012">Acyltransferase</keyword>
<dbReference type="GO" id="GO:0016020">
    <property type="term" value="C:membrane"/>
    <property type="evidence" value="ECO:0007669"/>
    <property type="project" value="UniProtKB-SubCell"/>
</dbReference>
<feature type="domain" description="Palmitoyltransferase DHHC" evidence="10">
    <location>
        <begin position="88"/>
        <end position="225"/>
    </location>
</feature>
<dbReference type="AlphaFoldDB" id="A0A2H9ZXT9"/>
<dbReference type="EC" id="2.3.1.225" evidence="8"/>
<evidence type="ECO:0000259" key="10">
    <source>
        <dbReference type="Pfam" id="PF01529"/>
    </source>
</evidence>
<evidence type="ECO:0000256" key="9">
    <source>
        <dbReference type="SAM" id="MobiDB-lite"/>
    </source>
</evidence>
<evidence type="ECO:0000256" key="4">
    <source>
        <dbReference type="ARBA" id="ARBA00022692"/>
    </source>
</evidence>
<feature type="region of interest" description="Disordered" evidence="9">
    <location>
        <begin position="233"/>
        <end position="253"/>
    </location>
</feature>
<evidence type="ECO:0000256" key="6">
    <source>
        <dbReference type="ARBA" id="ARBA00023136"/>
    </source>
</evidence>
<gene>
    <name evidence="11" type="ORF">AXF42_Ash015888</name>
</gene>
<evidence type="ECO:0000256" key="8">
    <source>
        <dbReference type="RuleBase" id="RU079119"/>
    </source>
</evidence>
<accession>A0A2H9ZXT9</accession>
<keyword evidence="11" id="KW-0560">Oxidoreductase</keyword>
<dbReference type="GO" id="GO:0019706">
    <property type="term" value="F:protein-cysteine S-palmitoyltransferase activity"/>
    <property type="evidence" value="ECO:0007669"/>
    <property type="project" value="UniProtKB-EC"/>
</dbReference>
<dbReference type="Proteomes" id="UP000236161">
    <property type="component" value="Unassembled WGS sequence"/>
</dbReference>
<keyword evidence="5 8" id="KW-1133">Transmembrane helix</keyword>